<evidence type="ECO:0000313" key="3">
    <source>
        <dbReference type="EMBL" id="MBF5054349.1"/>
    </source>
</evidence>
<accession>A0ABS0AJM4</accession>
<comment type="caution">
    <text evidence="3">The sequence shown here is derived from an EMBL/GenBank/DDBJ whole genome shotgun (WGS) entry which is preliminary data.</text>
</comment>
<dbReference type="Pfam" id="PF06325">
    <property type="entry name" value="PrmA"/>
    <property type="match status" value="1"/>
</dbReference>
<dbReference type="RefSeq" id="WP_323745392.1">
    <property type="nucleotide sequence ID" value="NZ_ARXR01000039.1"/>
</dbReference>
<gene>
    <name evidence="3" type="ORF">ISO4_02951</name>
</gene>
<dbReference type="Gene3D" id="3.40.50.150">
    <property type="entry name" value="Vaccinia Virus protein VP39"/>
    <property type="match status" value="1"/>
</dbReference>
<proteinExistence type="predicted"/>
<evidence type="ECO:0008006" key="5">
    <source>
        <dbReference type="Google" id="ProtNLM"/>
    </source>
</evidence>
<name>A0ABS0AJM4_9GAMM</name>
<dbReference type="InterPro" id="IPR029063">
    <property type="entry name" value="SAM-dependent_MTases_sf"/>
</dbReference>
<organism evidence="3 4">
    <name type="scientific">Alloalcanivorax venustensis ISO4</name>
    <dbReference type="NCBI Taxonomy" id="1177184"/>
    <lineage>
        <taxon>Bacteria</taxon>
        <taxon>Pseudomonadati</taxon>
        <taxon>Pseudomonadota</taxon>
        <taxon>Gammaproteobacteria</taxon>
        <taxon>Oceanospirillales</taxon>
        <taxon>Alcanivoracaceae</taxon>
        <taxon>Alloalcanivorax</taxon>
    </lineage>
</organism>
<evidence type="ECO:0000313" key="4">
    <source>
        <dbReference type="Proteomes" id="UP000644441"/>
    </source>
</evidence>
<dbReference type="PANTHER" id="PTHR43648:SF1">
    <property type="entry name" value="ELECTRON TRANSFER FLAVOPROTEIN BETA SUBUNIT LYSINE METHYLTRANSFERASE"/>
    <property type="match status" value="1"/>
</dbReference>
<dbReference type="Proteomes" id="UP000644441">
    <property type="component" value="Unassembled WGS sequence"/>
</dbReference>
<protein>
    <recommendedName>
        <fullName evidence="5">Methyltransferase</fullName>
    </recommendedName>
</protein>
<keyword evidence="2" id="KW-0808">Transferase</keyword>
<dbReference type="EMBL" id="ARXR01000039">
    <property type="protein sequence ID" value="MBF5054349.1"/>
    <property type="molecule type" value="Genomic_DNA"/>
</dbReference>
<reference evidence="3 4" key="1">
    <citation type="submission" date="2012-09" db="EMBL/GenBank/DDBJ databases">
        <title>Genome Sequence of alkane-degrading Bacterium Alcanivorax venustensis ISO4.</title>
        <authorList>
            <person name="Lai Q."/>
            <person name="Shao Z."/>
        </authorList>
    </citation>
    <scope>NUCLEOTIDE SEQUENCE [LARGE SCALE GENOMIC DNA]</scope>
    <source>
        <strain evidence="3 4">ISO4</strain>
    </source>
</reference>
<sequence length="223" mass="24053">MAKTLDPKPPLDLQARLNRLLPNIRLLATPLPLVPALRLWLLDELVDERLDQEVANALMEAPPYWSLCWASGQVLARHLLAHPEWVRGKTLVDVGPGSGVVAIAAALAGARRVIACDLDPDALAATAANAALNGVQVALSDDLEACLSEADCVSAADILYDRDNLPLLERFHRSGLPILLADSRIPDLDPPGLTLLGTWQASTWPDLGEAGEYNRVRIFASEP</sequence>
<dbReference type="PANTHER" id="PTHR43648">
    <property type="entry name" value="ELECTRON TRANSFER FLAVOPROTEIN BETA SUBUNIT LYSINE METHYLTRANSFERASE"/>
    <property type="match status" value="1"/>
</dbReference>
<dbReference type="InterPro" id="IPR050078">
    <property type="entry name" value="Ribosomal_L11_MeTrfase_PrmA"/>
</dbReference>
<evidence type="ECO:0000256" key="1">
    <source>
        <dbReference type="ARBA" id="ARBA00022603"/>
    </source>
</evidence>
<dbReference type="SUPFAM" id="SSF53335">
    <property type="entry name" value="S-adenosyl-L-methionine-dependent methyltransferases"/>
    <property type="match status" value="1"/>
</dbReference>
<keyword evidence="4" id="KW-1185">Reference proteome</keyword>
<keyword evidence="1" id="KW-0489">Methyltransferase</keyword>
<evidence type="ECO:0000256" key="2">
    <source>
        <dbReference type="ARBA" id="ARBA00022679"/>
    </source>
</evidence>